<dbReference type="Gene3D" id="1.20.1280.50">
    <property type="match status" value="1"/>
</dbReference>
<dbReference type="InterPro" id="IPR001810">
    <property type="entry name" value="F-box_dom"/>
</dbReference>
<dbReference type="Proteomes" id="UP001210211">
    <property type="component" value="Unassembled WGS sequence"/>
</dbReference>
<name>A0AAD6EVH0_9POAL</name>
<gene>
    <name evidence="2" type="ORF">LUZ61_006303</name>
</gene>
<sequence>MADGEIDSKHLPTEILVEILSRLPLKSFNRFKAVSKSWLALSTDPYYSKKFHKFRIAGLFCKLEDIRGHRSSRIHFASLAGSDAPLLDATMTNFPHRSDCDLELLDCCNGLLLFRCQTVEPPCFYISNPFTKKWIPILTPTNYHGRFILAYDVSISPHFQVLFFEINKRDNAIINLAILSSETSQWKQISVVWPESEDLIITAEEVGSVLLNETLYLFVRGKILAMKLKGWSCYTIQLPDITVTVNDRIAKCKGMLQLIHI</sequence>
<dbReference type="PANTHER" id="PTHR35546">
    <property type="entry name" value="F-BOX PROTEIN INTERACTION DOMAIN PROTEIN-RELATED"/>
    <property type="match status" value="1"/>
</dbReference>
<dbReference type="InterPro" id="IPR056592">
    <property type="entry name" value="Beta-prop_At3g26010-like"/>
</dbReference>
<dbReference type="EMBL" id="JAMRDG010000001">
    <property type="protein sequence ID" value="KAJ3702598.1"/>
    <property type="molecule type" value="Genomic_DNA"/>
</dbReference>
<proteinExistence type="predicted"/>
<dbReference type="Pfam" id="PF00646">
    <property type="entry name" value="F-box"/>
    <property type="match status" value="1"/>
</dbReference>
<feature type="domain" description="F-box" evidence="1">
    <location>
        <begin position="5"/>
        <end position="54"/>
    </location>
</feature>
<comment type="caution">
    <text evidence="2">The sequence shown here is derived from an EMBL/GenBank/DDBJ whole genome shotgun (WGS) entry which is preliminary data.</text>
</comment>
<dbReference type="PROSITE" id="PS50181">
    <property type="entry name" value="FBOX"/>
    <property type="match status" value="1"/>
</dbReference>
<reference evidence="2 3" key="1">
    <citation type="journal article" date="2022" name="Cell">
        <title>Repeat-based holocentromeres influence genome architecture and karyotype evolution.</title>
        <authorList>
            <person name="Hofstatter P.G."/>
            <person name="Thangavel G."/>
            <person name="Lux T."/>
            <person name="Neumann P."/>
            <person name="Vondrak T."/>
            <person name="Novak P."/>
            <person name="Zhang M."/>
            <person name="Costa L."/>
            <person name="Castellani M."/>
            <person name="Scott A."/>
            <person name="Toegelov H."/>
            <person name="Fuchs J."/>
            <person name="Mata-Sucre Y."/>
            <person name="Dias Y."/>
            <person name="Vanzela A.L.L."/>
            <person name="Huettel B."/>
            <person name="Almeida C.C.S."/>
            <person name="Simkova H."/>
            <person name="Souza G."/>
            <person name="Pedrosa-Harand A."/>
            <person name="Macas J."/>
            <person name="Mayer K.F.X."/>
            <person name="Houben A."/>
            <person name="Marques A."/>
        </authorList>
    </citation>
    <scope>NUCLEOTIDE SEQUENCE [LARGE SCALE GENOMIC DNA]</scope>
    <source>
        <strain evidence="2">RhyTen1mFocal</strain>
    </source>
</reference>
<organism evidence="2 3">
    <name type="scientific">Rhynchospora tenuis</name>
    <dbReference type="NCBI Taxonomy" id="198213"/>
    <lineage>
        <taxon>Eukaryota</taxon>
        <taxon>Viridiplantae</taxon>
        <taxon>Streptophyta</taxon>
        <taxon>Embryophyta</taxon>
        <taxon>Tracheophyta</taxon>
        <taxon>Spermatophyta</taxon>
        <taxon>Magnoliopsida</taxon>
        <taxon>Liliopsida</taxon>
        <taxon>Poales</taxon>
        <taxon>Cyperaceae</taxon>
        <taxon>Cyperoideae</taxon>
        <taxon>Rhynchosporeae</taxon>
        <taxon>Rhynchospora</taxon>
    </lineage>
</organism>
<evidence type="ECO:0000313" key="2">
    <source>
        <dbReference type="EMBL" id="KAJ3702598.1"/>
    </source>
</evidence>
<dbReference type="InterPro" id="IPR055290">
    <property type="entry name" value="At3g26010-like"/>
</dbReference>
<evidence type="ECO:0000313" key="3">
    <source>
        <dbReference type="Proteomes" id="UP001210211"/>
    </source>
</evidence>
<protein>
    <recommendedName>
        <fullName evidence="1">F-box domain-containing protein</fullName>
    </recommendedName>
</protein>
<dbReference type="AlphaFoldDB" id="A0AAD6EVH0"/>
<keyword evidence="3" id="KW-1185">Reference proteome</keyword>
<accession>A0AAD6EVH0</accession>
<evidence type="ECO:0000259" key="1">
    <source>
        <dbReference type="PROSITE" id="PS50181"/>
    </source>
</evidence>
<dbReference type="PANTHER" id="PTHR35546:SF130">
    <property type="entry name" value="EXPRESSED PROTEIN"/>
    <property type="match status" value="1"/>
</dbReference>
<dbReference type="SMART" id="SM00256">
    <property type="entry name" value="FBOX"/>
    <property type="match status" value="1"/>
</dbReference>
<dbReference type="Pfam" id="PF24750">
    <property type="entry name" value="b-prop_At3g26010-like"/>
    <property type="match status" value="1"/>
</dbReference>
<dbReference type="SUPFAM" id="SSF81383">
    <property type="entry name" value="F-box domain"/>
    <property type="match status" value="1"/>
</dbReference>
<dbReference type="CDD" id="cd22157">
    <property type="entry name" value="F-box_AtFBW1-like"/>
    <property type="match status" value="1"/>
</dbReference>
<dbReference type="InterPro" id="IPR036047">
    <property type="entry name" value="F-box-like_dom_sf"/>
</dbReference>